<keyword evidence="4 6" id="KW-1133">Transmembrane helix</keyword>
<evidence type="ECO:0000256" key="2">
    <source>
        <dbReference type="ARBA" id="ARBA00022475"/>
    </source>
</evidence>
<accession>A0A8J7MAZ6</accession>
<dbReference type="PANTHER" id="PTHR35007:SF2">
    <property type="entry name" value="PILUS ASSEMBLE PROTEIN"/>
    <property type="match status" value="1"/>
</dbReference>
<keyword evidence="2" id="KW-1003">Cell membrane</keyword>
<evidence type="ECO:0000313" key="9">
    <source>
        <dbReference type="Proteomes" id="UP000655420"/>
    </source>
</evidence>
<dbReference type="RefSeq" id="WP_200612257.1">
    <property type="nucleotide sequence ID" value="NZ_JAEHHL010000010.1"/>
</dbReference>
<comment type="subcellular location">
    <subcellularLocation>
        <location evidence="1">Cell membrane</location>
        <topology evidence="1">Multi-pass membrane protein</topology>
    </subcellularLocation>
</comment>
<dbReference type="Proteomes" id="UP000655420">
    <property type="component" value="Unassembled WGS sequence"/>
</dbReference>
<evidence type="ECO:0000256" key="6">
    <source>
        <dbReference type="SAM" id="Phobius"/>
    </source>
</evidence>
<keyword evidence="9" id="KW-1185">Reference proteome</keyword>
<dbReference type="PANTHER" id="PTHR35007">
    <property type="entry name" value="INTEGRAL MEMBRANE PROTEIN-RELATED"/>
    <property type="match status" value="1"/>
</dbReference>
<keyword evidence="5 6" id="KW-0472">Membrane</keyword>
<dbReference type="Pfam" id="PF00482">
    <property type="entry name" value="T2SSF"/>
    <property type="match status" value="1"/>
</dbReference>
<comment type="caution">
    <text evidence="8">The sequence shown here is derived from an EMBL/GenBank/DDBJ whole genome shotgun (WGS) entry which is preliminary data.</text>
</comment>
<dbReference type="InterPro" id="IPR018076">
    <property type="entry name" value="T2SS_GspF_dom"/>
</dbReference>
<feature type="transmembrane region" description="Helical" evidence="6">
    <location>
        <begin position="297"/>
        <end position="319"/>
    </location>
</feature>
<name>A0A8J7MAZ6_9RHOB</name>
<proteinExistence type="predicted"/>
<evidence type="ECO:0000256" key="1">
    <source>
        <dbReference type="ARBA" id="ARBA00004651"/>
    </source>
</evidence>
<evidence type="ECO:0000313" key="8">
    <source>
        <dbReference type="EMBL" id="MBK0400779.1"/>
    </source>
</evidence>
<protein>
    <submittedName>
        <fullName evidence="8">Type II secretion system F family protein</fullName>
    </submittedName>
</protein>
<reference evidence="8" key="1">
    <citation type="submission" date="2020-12" db="EMBL/GenBank/DDBJ databases">
        <title>Bacterial taxonomy.</title>
        <authorList>
            <person name="Pan X."/>
        </authorList>
    </citation>
    <scope>NUCLEOTIDE SEQUENCE</scope>
    <source>
        <strain evidence="8">M0105</strain>
    </source>
</reference>
<keyword evidence="3 6" id="KW-0812">Transmembrane</keyword>
<evidence type="ECO:0000256" key="5">
    <source>
        <dbReference type="ARBA" id="ARBA00023136"/>
    </source>
</evidence>
<dbReference type="GO" id="GO:0005886">
    <property type="term" value="C:plasma membrane"/>
    <property type="evidence" value="ECO:0007669"/>
    <property type="project" value="UniProtKB-SubCell"/>
</dbReference>
<dbReference type="EMBL" id="JAEHHL010000010">
    <property type="protein sequence ID" value="MBK0400779.1"/>
    <property type="molecule type" value="Genomic_DNA"/>
</dbReference>
<feature type="transmembrane region" description="Helical" evidence="6">
    <location>
        <begin position="145"/>
        <end position="167"/>
    </location>
</feature>
<feature type="transmembrane region" description="Helical" evidence="6">
    <location>
        <begin position="29"/>
        <end position="48"/>
    </location>
</feature>
<feature type="transmembrane region" description="Helical" evidence="6">
    <location>
        <begin position="118"/>
        <end position="139"/>
    </location>
</feature>
<feature type="domain" description="Type II secretion system protein GspF" evidence="7">
    <location>
        <begin position="187"/>
        <end position="314"/>
    </location>
</feature>
<evidence type="ECO:0000256" key="4">
    <source>
        <dbReference type="ARBA" id="ARBA00022989"/>
    </source>
</evidence>
<evidence type="ECO:0000256" key="3">
    <source>
        <dbReference type="ARBA" id="ARBA00022692"/>
    </source>
</evidence>
<evidence type="ECO:0000259" key="7">
    <source>
        <dbReference type="Pfam" id="PF00482"/>
    </source>
</evidence>
<gene>
    <name evidence="8" type="ORF">H0I76_16385</name>
</gene>
<organism evidence="8 9">
    <name type="scientific">Thermohalobaculum xanthum</name>
    <dbReference type="NCBI Taxonomy" id="2753746"/>
    <lineage>
        <taxon>Bacteria</taxon>
        <taxon>Pseudomonadati</taxon>
        <taxon>Pseudomonadota</taxon>
        <taxon>Alphaproteobacteria</taxon>
        <taxon>Rhodobacterales</taxon>
        <taxon>Paracoccaceae</taxon>
        <taxon>Thermohalobaculum</taxon>
    </lineage>
</organism>
<sequence length="333" mass="36874">MAGLLEFLKGFFDRVVAALVENYGPAGPFYALAALSILMVLVAIPLVLRKKKDPLERFNFRDDRLKSELVNLRSDKDDGKLGALKNYLEPKEKKEMDELRTQLKRAGYTGGSAVRMYVLLRVGLGLGLLLFGVVVTFLIPEKPNVGVALIFSSLLGLAGFLFPTFWVKRRIGRRQEDIERAFPDAMDMILVCIEGGQSLDQAMARVGKEMQKSADALANELQIVTQEFRVGKDRIAVLRDFAERTAVNDVGSFVTVMIQSIAFGTSVADALRVYAAEMRDKRLMRAEEKANVLPTKLTLGTMLFTVPPLVLILVGPSFIQILRSFAQLSGVAQ</sequence>
<dbReference type="AlphaFoldDB" id="A0A8J7MAZ6"/>